<evidence type="ECO:0000313" key="1">
    <source>
        <dbReference type="EMBL" id="RJF77497.1"/>
    </source>
</evidence>
<dbReference type="AlphaFoldDB" id="A0A418VN39"/>
<protein>
    <submittedName>
        <fullName evidence="1">VWA domain-containing protein</fullName>
    </submittedName>
</protein>
<sequence length="883" mass="96039">MAVAGMLAVGGADARVVGIVFDDSRSLRPTFNTTLYAARLLIALLPPEDRAFIVRMKNPGSIEALPIATDKERRESLRALEDWEASATKTPVSSVTRILDRIARETRPGEEAALILLTDGEFDPDPQPQFFDELSVLRDRFQGRVMRVFFVAINPEEKPKSGGNKASTFREIIQRQGVARSLADQFGRTGRFDDTIEVRSGEALHSKLTEIVTTLLGGDFESRSPREFIPSGTSVGINLPFPIEGVGMVFPNAPGVPKLRSLGAAEIDPDKDRVSGIRVAMPKPDRPDWPQLASAVVQYMPAKPIPAGEHRLTFDGPLGSQALPVFHSRITPRWTLNIGDVQWSDSDGRLQAAAGQKAVLRVVLSEDAQGGGALPLDRLTEMPKIILRGKGQADREMTLEPSSGAFVTTLDFPARPGTEHYTQEYQIILRYPGLYQSNGGPLRADVSPPIVPGLRADAASGDLSPCSDCGETEVPIVYRSATAEPARLLIPLTLTPATYSGPVTWRLSNAPPDGVTIRLMADGRAPVVLDHRNGAMLGMRKAQGGRFTVEVAVAGADLTNALRLPELVASIPAAEKPVGLPLLAGRAIKIVTPPLVVTRANGQAITGSAPLLLAPHIVGSADAGSAAPELRIHGLLEEERLGGGNMVLKVSVFGLPAIQMSLSPAADGRILLVPDHDAVSQWWLFDWLRVLVALPPFESKLGHITYQSRKTGRSATVAINVDVLAPGISGLLWGLFLLVIELALVGWSGLWMLGSLAFGWWEASRLRFPKGAFLRVQHDRFGINAETHPLRQPLLHSLFSRRLFEPRPERYSDQYVTLEPISGGLRLIRRSDYSPSLRIDQSRVLIANRFRQDTSMDGIDLNWGTVLRDDDRNITMILSDEAP</sequence>
<evidence type="ECO:0000313" key="2">
    <source>
        <dbReference type="Proteomes" id="UP000283458"/>
    </source>
</evidence>
<organism evidence="1 2">
    <name type="scientific">Azospirillum cavernae</name>
    <dbReference type="NCBI Taxonomy" id="2320860"/>
    <lineage>
        <taxon>Bacteria</taxon>
        <taxon>Pseudomonadati</taxon>
        <taxon>Pseudomonadota</taxon>
        <taxon>Alphaproteobacteria</taxon>
        <taxon>Rhodospirillales</taxon>
        <taxon>Azospirillaceae</taxon>
        <taxon>Azospirillum</taxon>
    </lineage>
</organism>
<name>A0A418VN39_9PROT</name>
<dbReference type="Gene3D" id="3.40.50.410">
    <property type="entry name" value="von Willebrand factor, type A domain"/>
    <property type="match status" value="1"/>
</dbReference>
<dbReference type="EMBL" id="QYUL01000005">
    <property type="protein sequence ID" value="RJF77497.1"/>
    <property type="molecule type" value="Genomic_DNA"/>
</dbReference>
<proteinExistence type="predicted"/>
<dbReference type="InterPro" id="IPR036465">
    <property type="entry name" value="vWFA_dom_sf"/>
</dbReference>
<comment type="caution">
    <text evidence="1">The sequence shown here is derived from an EMBL/GenBank/DDBJ whole genome shotgun (WGS) entry which is preliminary data.</text>
</comment>
<dbReference type="Proteomes" id="UP000283458">
    <property type="component" value="Unassembled WGS sequence"/>
</dbReference>
<dbReference type="RefSeq" id="WP_119833940.1">
    <property type="nucleotide sequence ID" value="NZ_QYUL01000005.1"/>
</dbReference>
<accession>A0A418VN39</accession>
<reference evidence="1 2" key="1">
    <citation type="submission" date="2018-09" db="EMBL/GenBank/DDBJ databases">
        <authorList>
            <person name="Zhu H."/>
        </authorList>
    </citation>
    <scope>NUCLEOTIDE SEQUENCE [LARGE SCALE GENOMIC DNA]</scope>
    <source>
        <strain evidence="1 2">K2W22B-5</strain>
    </source>
</reference>
<dbReference type="SUPFAM" id="SSF53300">
    <property type="entry name" value="vWA-like"/>
    <property type="match status" value="1"/>
</dbReference>
<keyword evidence="2" id="KW-1185">Reference proteome</keyword>
<gene>
    <name evidence="1" type="ORF">D3877_27365</name>
</gene>